<dbReference type="CDD" id="cd07385">
    <property type="entry name" value="MPP_YkuE_C"/>
    <property type="match status" value="1"/>
</dbReference>
<dbReference type="PANTHER" id="PTHR31302">
    <property type="entry name" value="TRANSMEMBRANE PROTEIN WITH METALLOPHOSPHOESTERASE DOMAIN-RELATED"/>
    <property type="match status" value="1"/>
</dbReference>
<comment type="caution">
    <text evidence="2">The sequence shown here is derived from an EMBL/GenBank/DDBJ whole genome shotgun (WGS) entry which is preliminary data.</text>
</comment>
<proteinExistence type="predicted"/>
<gene>
    <name evidence="2" type="ORF">BKP35_02525</name>
</gene>
<dbReference type="InterPro" id="IPR029052">
    <property type="entry name" value="Metallo-depent_PP-like"/>
</dbReference>
<name>A0A1S2LUP5_9BACI</name>
<dbReference type="GO" id="GO:0008758">
    <property type="term" value="F:UDP-2,3-diacylglucosamine hydrolase activity"/>
    <property type="evidence" value="ECO:0007669"/>
    <property type="project" value="TreeGrafter"/>
</dbReference>
<dbReference type="Gene3D" id="3.60.21.10">
    <property type="match status" value="1"/>
</dbReference>
<sequence>MVILTLIGNFLILLLLHMWLESRKNKITYTELSFSSLPKQFSGMKLFFISDIHHREVNNCILKEIQGNVDLIIIGGDLTEKGVPFSRVEKNIKSLTKIAPTYFVWGNNDYEVNHFRLESILLNEGVKILANSCTSFKRDSETIDLIGVDDFGHRFDNLEAAIKECNGDFQILVSHNPDIKKKLREVHNINLILSGHTHGGQIRLFGYSITEKAGLSKLKNDLYILVSNGYGTTRLPLRLGAPAEVHIITLKNGVVD</sequence>
<dbReference type="GO" id="GO:0016020">
    <property type="term" value="C:membrane"/>
    <property type="evidence" value="ECO:0007669"/>
    <property type="project" value="GOC"/>
</dbReference>
<keyword evidence="3" id="KW-1185">Reference proteome</keyword>
<feature type="domain" description="Calcineurin-like phosphoesterase" evidence="1">
    <location>
        <begin position="44"/>
        <end position="199"/>
    </location>
</feature>
<dbReference type="AlphaFoldDB" id="A0A1S2LUP5"/>
<evidence type="ECO:0000313" key="2">
    <source>
        <dbReference type="EMBL" id="OIJ15883.1"/>
    </source>
</evidence>
<reference evidence="2 3" key="1">
    <citation type="submission" date="2016-10" db="EMBL/GenBank/DDBJ databases">
        <title>Draft genome sequences of four alkaliphilic bacteria belonging to the Anaerobacillus genus.</title>
        <authorList>
            <person name="Bassil N.M."/>
            <person name="Lloyd J.R."/>
        </authorList>
    </citation>
    <scope>NUCLEOTIDE SEQUENCE [LARGE SCALE GENOMIC DNA]</scope>
    <source>
        <strain evidence="2 3">DSM 15340</strain>
    </source>
</reference>
<evidence type="ECO:0000313" key="3">
    <source>
        <dbReference type="Proteomes" id="UP000180098"/>
    </source>
</evidence>
<organism evidence="2 3">
    <name type="scientific">Anaerobacillus arseniciselenatis</name>
    <dbReference type="NCBI Taxonomy" id="85682"/>
    <lineage>
        <taxon>Bacteria</taxon>
        <taxon>Bacillati</taxon>
        <taxon>Bacillota</taxon>
        <taxon>Bacilli</taxon>
        <taxon>Bacillales</taxon>
        <taxon>Bacillaceae</taxon>
        <taxon>Anaerobacillus</taxon>
    </lineage>
</organism>
<protein>
    <submittedName>
        <fullName evidence="2">Metallophosphoesterase</fullName>
    </submittedName>
</protein>
<dbReference type="GO" id="GO:0009245">
    <property type="term" value="P:lipid A biosynthetic process"/>
    <property type="evidence" value="ECO:0007669"/>
    <property type="project" value="TreeGrafter"/>
</dbReference>
<evidence type="ECO:0000259" key="1">
    <source>
        <dbReference type="Pfam" id="PF00149"/>
    </source>
</evidence>
<dbReference type="PANTHER" id="PTHR31302:SF32">
    <property type="entry name" value="PHOSPHOESTERASE"/>
    <property type="match status" value="1"/>
</dbReference>
<dbReference type="InterPro" id="IPR004843">
    <property type="entry name" value="Calcineurin-like_PHP"/>
</dbReference>
<dbReference type="SUPFAM" id="SSF56300">
    <property type="entry name" value="Metallo-dependent phosphatases"/>
    <property type="match status" value="1"/>
</dbReference>
<dbReference type="Proteomes" id="UP000180098">
    <property type="component" value="Unassembled WGS sequence"/>
</dbReference>
<dbReference type="RefSeq" id="WP_071311808.1">
    <property type="nucleotide sequence ID" value="NZ_MLQQ01000001.1"/>
</dbReference>
<dbReference type="EMBL" id="MLQQ01000001">
    <property type="protein sequence ID" value="OIJ15883.1"/>
    <property type="molecule type" value="Genomic_DNA"/>
</dbReference>
<dbReference type="InterPro" id="IPR051158">
    <property type="entry name" value="Metallophosphoesterase_sf"/>
</dbReference>
<accession>A0A1S2LUP5</accession>
<dbReference type="Pfam" id="PF00149">
    <property type="entry name" value="Metallophos"/>
    <property type="match status" value="1"/>
</dbReference>